<keyword evidence="7" id="KW-0554">One-carbon metabolism</keyword>
<dbReference type="PANTHER" id="PTHR11136">
    <property type="entry name" value="FOLYLPOLYGLUTAMATE SYNTHASE-RELATED"/>
    <property type="match status" value="1"/>
</dbReference>
<proteinExistence type="inferred from homology"/>
<dbReference type="Gene3D" id="3.90.190.20">
    <property type="entry name" value="Mur ligase, C-terminal domain"/>
    <property type="match status" value="1"/>
</dbReference>
<dbReference type="UniPathway" id="UPA00850"/>
<dbReference type="EC" id="6.3.2.12" evidence="7"/>
<dbReference type="NCBIfam" id="TIGR01499">
    <property type="entry name" value="folC"/>
    <property type="match status" value="1"/>
</dbReference>
<evidence type="ECO:0000256" key="2">
    <source>
        <dbReference type="ARBA" id="ARBA00022598"/>
    </source>
</evidence>
<dbReference type="PANTHER" id="PTHR11136:SF0">
    <property type="entry name" value="DIHYDROFOLATE SYNTHETASE-RELATED"/>
    <property type="match status" value="1"/>
</dbReference>
<dbReference type="InterPro" id="IPR018109">
    <property type="entry name" value="Folylpolyglutamate_synth_CS"/>
</dbReference>
<dbReference type="PROSITE" id="PS01011">
    <property type="entry name" value="FOLYLPOLYGLU_SYNT_1"/>
    <property type="match status" value="1"/>
</dbReference>
<dbReference type="InterPro" id="IPR036615">
    <property type="entry name" value="Mur_ligase_C_dom_sf"/>
</dbReference>
<dbReference type="GO" id="GO:0008841">
    <property type="term" value="F:dihydrofolate synthase activity"/>
    <property type="evidence" value="ECO:0007669"/>
    <property type="project" value="UniProtKB-EC"/>
</dbReference>
<dbReference type="InterPro" id="IPR001645">
    <property type="entry name" value="Folylpolyglutamate_synth"/>
</dbReference>
<comment type="pathway">
    <text evidence="7">Cofactor biosynthesis; tetrahydrofolylpolyglutamate biosynthesis.</text>
</comment>
<dbReference type="GO" id="GO:0004326">
    <property type="term" value="F:tetrahydrofolylpolyglutamate synthase activity"/>
    <property type="evidence" value="ECO:0007669"/>
    <property type="project" value="InterPro"/>
</dbReference>
<dbReference type="SUPFAM" id="SSF53244">
    <property type="entry name" value="MurD-like peptide ligases, peptide-binding domain"/>
    <property type="match status" value="1"/>
</dbReference>
<dbReference type="PIRSF" id="PIRSF001563">
    <property type="entry name" value="Folylpolyglu_synth"/>
    <property type="match status" value="1"/>
</dbReference>
<keyword evidence="4 7" id="KW-0547">Nucleotide-binding</keyword>
<dbReference type="AlphaFoldDB" id="A0A061B0P0"/>
<name>A0A061B0P0_CYBFA</name>
<dbReference type="GO" id="GO:0005829">
    <property type="term" value="C:cytosol"/>
    <property type="evidence" value="ECO:0007669"/>
    <property type="project" value="TreeGrafter"/>
</dbReference>
<keyword evidence="6" id="KW-0460">Magnesium</keyword>
<gene>
    <name evidence="9" type="ORF">CYFA0S_05e01794g</name>
</gene>
<dbReference type="GO" id="GO:0005739">
    <property type="term" value="C:mitochondrion"/>
    <property type="evidence" value="ECO:0007669"/>
    <property type="project" value="TreeGrafter"/>
</dbReference>
<keyword evidence="5 7" id="KW-0067">ATP-binding</keyword>
<evidence type="ECO:0000259" key="8">
    <source>
        <dbReference type="Pfam" id="PF02875"/>
    </source>
</evidence>
<evidence type="ECO:0000256" key="4">
    <source>
        <dbReference type="ARBA" id="ARBA00022741"/>
    </source>
</evidence>
<dbReference type="PROSITE" id="PS01012">
    <property type="entry name" value="FOLYLPOLYGLU_SYNT_2"/>
    <property type="match status" value="1"/>
</dbReference>
<evidence type="ECO:0000256" key="1">
    <source>
        <dbReference type="ARBA" id="ARBA00008276"/>
    </source>
</evidence>
<evidence type="ECO:0000256" key="3">
    <source>
        <dbReference type="ARBA" id="ARBA00022723"/>
    </source>
</evidence>
<dbReference type="VEuPathDB" id="FungiDB:BON22_2194"/>
<dbReference type="GO" id="GO:0006730">
    <property type="term" value="P:one-carbon metabolic process"/>
    <property type="evidence" value="ECO:0007669"/>
    <property type="project" value="UniProtKB-KW"/>
</dbReference>
<dbReference type="GO" id="GO:0005524">
    <property type="term" value="F:ATP binding"/>
    <property type="evidence" value="ECO:0007669"/>
    <property type="project" value="UniProtKB-KW"/>
</dbReference>
<accession>A0A061B0P0</accession>
<evidence type="ECO:0000256" key="6">
    <source>
        <dbReference type="ARBA" id="ARBA00022842"/>
    </source>
</evidence>
<protein>
    <recommendedName>
        <fullName evidence="7">Dihydrofolate synthetase</fullName>
        <ecNumber evidence="7">6.3.2.12</ecNumber>
    </recommendedName>
</protein>
<dbReference type="EMBL" id="LK052890">
    <property type="protein sequence ID" value="CDR40555.1"/>
    <property type="molecule type" value="Genomic_DNA"/>
</dbReference>
<evidence type="ECO:0000256" key="7">
    <source>
        <dbReference type="PIRNR" id="PIRNR001563"/>
    </source>
</evidence>
<dbReference type="SUPFAM" id="SSF53623">
    <property type="entry name" value="MurD-like peptide ligases, catalytic domain"/>
    <property type="match status" value="1"/>
</dbReference>
<dbReference type="GO" id="GO:0046872">
    <property type="term" value="F:metal ion binding"/>
    <property type="evidence" value="ECO:0007669"/>
    <property type="project" value="UniProtKB-KW"/>
</dbReference>
<dbReference type="Pfam" id="PF02875">
    <property type="entry name" value="Mur_ligase_C"/>
    <property type="match status" value="1"/>
</dbReference>
<dbReference type="InterPro" id="IPR004101">
    <property type="entry name" value="Mur_ligase_C"/>
</dbReference>
<evidence type="ECO:0000313" key="9">
    <source>
        <dbReference type="EMBL" id="CDR40555.1"/>
    </source>
</evidence>
<dbReference type="InterPro" id="IPR036565">
    <property type="entry name" value="Mur-like_cat_sf"/>
</dbReference>
<comment type="catalytic activity">
    <reaction evidence="7">
        <text>7,8-dihydropteroate + L-glutamate + ATP = 7,8-dihydrofolate + ADP + phosphate + H(+)</text>
        <dbReference type="Rhea" id="RHEA:23584"/>
        <dbReference type="ChEBI" id="CHEBI:15378"/>
        <dbReference type="ChEBI" id="CHEBI:17839"/>
        <dbReference type="ChEBI" id="CHEBI:29985"/>
        <dbReference type="ChEBI" id="CHEBI:30616"/>
        <dbReference type="ChEBI" id="CHEBI:43474"/>
        <dbReference type="ChEBI" id="CHEBI:57451"/>
        <dbReference type="ChEBI" id="CHEBI:456216"/>
        <dbReference type="EC" id="6.3.2.12"/>
    </reaction>
</comment>
<reference evidence="9" key="1">
    <citation type="journal article" date="2014" name="Genome Announc.">
        <title>Genome sequence of the yeast Cyberlindnera fabianii (Hansenula fabianii).</title>
        <authorList>
            <person name="Freel K.C."/>
            <person name="Sarilar V."/>
            <person name="Neuveglise C."/>
            <person name="Devillers H."/>
            <person name="Friedrich A."/>
            <person name="Schacherer J."/>
        </authorList>
    </citation>
    <scope>NUCLEOTIDE SEQUENCE</scope>
    <source>
        <strain evidence="9">YJS4271</strain>
    </source>
</reference>
<dbReference type="PhylomeDB" id="A0A061B0P0"/>
<comment type="similarity">
    <text evidence="1 7">Belongs to the folylpolyglutamate synthase family.</text>
</comment>
<keyword evidence="2 7" id="KW-0436">Ligase</keyword>
<dbReference type="OrthoDB" id="5212574at2759"/>
<keyword evidence="3" id="KW-0479">Metal-binding</keyword>
<feature type="domain" description="Mur ligase C-terminal" evidence="8">
    <location>
        <begin position="297"/>
        <end position="415"/>
    </location>
</feature>
<organism evidence="9">
    <name type="scientific">Cyberlindnera fabianii</name>
    <name type="common">Yeast</name>
    <name type="synonym">Hansenula fabianii</name>
    <dbReference type="NCBI Taxonomy" id="36022"/>
    <lineage>
        <taxon>Eukaryota</taxon>
        <taxon>Fungi</taxon>
        <taxon>Dikarya</taxon>
        <taxon>Ascomycota</taxon>
        <taxon>Saccharomycotina</taxon>
        <taxon>Saccharomycetes</taxon>
        <taxon>Phaffomycetales</taxon>
        <taxon>Phaffomycetaceae</taxon>
        <taxon>Cyberlindnera</taxon>
    </lineage>
</organism>
<sequence length="430" mass="47445">MPIDLGLTRIATLLARLGNPHRSANFIHVAGTNGKGSVCAYLSSLLSNTTQLKIGKFTSPHLIHRHDCVMLNNYPVDRSLFEEAELAVKRVDEQFSIGATEFELLTATAFHIFHSQNVDLAVMEVGLGGRLDSTNVLEPAVVNSDGYCLHRGVIATAITKIGLDHENILGSNLSEIAFEKAGIIKDKIPNVVDGTNDVEVLEVVKKKAIDCNSSNYIILPQSDEIETSVGTINRSLSPLHGNYQLQNLSIALKVIDLVFPFLQKNYPIKTNFTLANLEEGVKRTQWPGRLQELRLKYSKDQPSLPVILDGAHNGQAARELATYLKTRFNGPITFVLAVTKGKDLEPLLSQLVTAQDKVIVTKFGKVDGMPWIQCNDPVELEKEVKKYTNKVHIVEELPDVFKDLSQSDNVVICGSLYLVGQCLSLHEDNL</sequence>
<dbReference type="Gene3D" id="3.40.1190.10">
    <property type="entry name" value="Mur-like, catalytic domain"/>
    <property type="match status" value="1"/>
</dbReference>
<evidence type="ECO:0000256" key="5">
    <source>
        <dbReference type="ARBA" id="ARBA00022840"/>
    </source>
</evidence>